<dbReference type="EMBL" id="WHJE01000006">
    <property type="protein sequence ID" value="KAE8765669.1"/>
    <property type="molecule type" value="Genomic_DNA"/>
</dbReference>
<evidence type="ECO:0000259" key="6">
    <source>
        <dbReference type="PROSITE" id="PS51085"/>
    </source>
</evidence>
<dbReference type="OrthoDB" id="9758509at2"/>
<keyword evidence="2" id="KW-0479">Metal-binding</keyword>
<dbReference type="InterPro" id="IPR036010">
    <property type="entry name" value="2Fe-2S_ferredoxin-like_sf"/>
</dbReference>
<dbReference type="PROSITE" id="PS00197">
    <property type="entry name" value="2FE2S_FER_1"/>
    <property type="match status" value="1"/>
</dbReference>
<organism evidence="7 8">
    <name type="scientific">Georgenia thermotolerans</name>
    <dbReference type="NCBI Taxonomy" id="527326"/>
    <lineage>
        <taxon>Bacteria</taxon>
        <taxon>Bacillati</taxon>
        <taxon>Actinomycetota</taxon>
        <taxon>Actinomycetes</taxon>
        <taxon>Micrococcales</taxon>
        <taxon>Bogoriellaceae</taxon>
        <taxon>Georgenia</taxon>
    </lineage>
</organism>
<accession>A0A7J5UTQ4</accession>
<dbReference type="Pfam" id="PF00111">
    <property type="entry name" value="Fer2"/>
    <property type="match status" value="1"/>
</dbReference>
<evidence type="ECO:0000256" key="5">
    <source>
        <dbReference type="ARBA" id="ARBA00023014"/>
    </source>
</evidence>
<keyword evidence="8" id="KW-1185">Reference proteome</keyword>
<dbReference type="Gene3D" id="1.10.150.120">
    <property type="entry name" value="[2Fe-2S]-binding domain"/>
    <property type="match status" value="1"/>
</dbReference>
<dbReference type="GO" id="GO:0046872">
    <property type="term" value="F:metal ion binding"/>
    <property type="evidence" value="ECO:0007669"/>
    <property type="project" value="UniProtKB-KW"/>
</dbReference>
<dbReference type="RefSeq" id="WP_152202653.1">
    <property type="nucleotide sequence ID" value="NZ_VUKF01000016.1"/>
</dbReference>
<keyword evidence="5" id="KW-0411">Iron-sulfur</keyword>
<name>A0A7J5UTQ4_9MICO</name>
<dbReference type="InterPro" id="IPR002888">
    <property type="entry name" value="2Fe-2S-bd"/>
</dbReference>
<evidence type="ECO:0000313" key="8">
    <source>
        <dbReference type="Proteomes" id="UP000451860"/>
    </source>
</evidence>
<dbReference type="Pfam" id="PF01799">
    <property type="entry name" value="Fer2_2"/>
    <property type="match status" value="1"/>
</dbReference>
<dbReference type="CDD" id="cd00207">
    <property type="entry name" value="fer2"/>
    <property type="match status" value="1"/>
</dbReference>
<sequence>MSTEMTIELSVNGITYSRQVPVRKLLSDVLREDLGMTGVHVGCEHGICGSCTVLVDGMPVRSCLTFAATLERSSIVTVEGLAADTGAEQMHPVQEAFDDQDAFQCGFCTPGFVLLIESGLLTHQAEEESVETRLAANICRCTGYTFIKQAMQQVSPCGSCDAGCGGR</sequence>
<dbReference type="PANTHER" id="PTHR44379">
    <property type="entry name" value="OXIDOREDUCTASE WITH IRON-SULFUR SUBUNIT"/>
    <property type="match status" value="1"/>
</dbReference>
<dbReference type="InterPro" id="IPR036884">
    <property type="entry name" value="2Fe-2S-bd_dom_sf"/>
</dbReference>
<evidence type="ECO:0000256" key="4">
    <source>
        <dbReference type="ARBA" id="ARBA00023004"/>
    </source>
</evidence>
<evidence type="ECO:0000313" key="7">
    <source>
        <dbReference type="EMBL" id="KAE8765669.1"/>
    </source>
</evidence>
<feature type="domain" description="2Fe-2S ferredoxin-type" evidence="6">
    <location>
        <begin position="5"/>
        <end position="81"/>
    </location>
</feature>
<dbReference type="Gene3D" id="3.10.20.30">
    <property type="match status" value="1"/>
</dbReference>
<dbReference type="SUPFAM" id="SSF54292">
    <property type="entry name" value="2Fe-2S ferredoxin-like"/>
    <property type="match status" value="1"/>
</dbReference>
<dbReference type="InterPro" id="IPR051452">
    <property type="entry name" value="Diverse_Oxidoreductases"/>
</dbReference>
<evidence type="ECO:0000256" key="2">
    <source>
        <dbReference type="ARBA" id="ARBA00022723"/>
    </source>
</evidence>
<dbReference type="AlphaFoldDB" id="A0A7J5UTQ4"/>
<dbReference type="Proteomes" id="UP000451860">
    <property type="component" value="Unassembled WGS sequence"/>
</dbReference>
<dbReference type="PROSITE" id="PS51085">
    <property type="entry name" value="2FE2S_FER_2"/>
    <property type="match status" value="1"/>
</dbReference>
<protein>
    <submittedName>
        <fullName evidence="7">2Fe-2S iron-sulfur cluster binding domain-containing protein</fullName>
    </submittedName>
</protein>
<dbReference type="InterPro" id="IPR006058">
    <property type="entry name" value="2Fe2S_fd_BS"/>
</dbReference>
<keyword evidence="3" id="KW-0560">Oxidoreductase</keyword>
<proteinExistence type="predicted"/>
<reference evidence="7 8" key="1">
    <citation type="submission" date="2019-10" db="EMBL/GenBank/DDBJ databases">
        <title>Georgenia wutianyii sp. nov. and Georgenia yuyongxinii sp. nov. isolated from plateau pika (Ochotona curzoniae) in the Qinghai-Tibet plateau of China.</title>
        <authorList>
            <person name="Tian Z."/>
        </authorList>
    </citation>
    <scope>NUCLEOTIDE SEQUENCE [LARGE SCALE GENOMIC DNA]</scope>
    <source>
        <strain evidence="7 8">DSM 21501</strain>
    </source>
</reference>
<comment type="caution">
    <text evidence="7">The sequence shown here is derived from an EMBL/GenBank/DDBJ whole genome shotgun (WGS) entry which is preliminary data.</text>
</comment>
<gene>
    <name evidence="7" type="ORF">GB883_02515</name>
</gene>
<keyword evidence="4" id="KW-0408">Iron</keyword>
<dbReference type="PANTHER" id="PTHR44379:SF5">
    <property type="entry name" value="OXIDOREDUCTASE WITH IRON-SULFUR SUBUNIT"/>
    <property type="match status" value="1"/>
</dbReference>
<dbReference type="InterPro" id="IPR012675">
    <property type="entry name" value="Beta-grasp_dom_sf"/>
</dbReference>
<evidence type="ECO:0000256" key="1">
    <source>
        <dbReference type="ARBA" id="ARBA00022714"/>
    </source>
</evidence>
<keyword evidence="1" id="KW-0001">2Fe-2S</keyword>
<dbReference type="SUPFAM" id="SSF47741">
    <property type="entry name" value="CO dehydrogenase ISP C-domain like"/>
    <property type="match status" value="1"/>
</dbReference>
<evidence type="ECO:0000256" key="3">
    <source>
        <dbReference type="ARBA" id="ARBA00023002"/>
    </source>
</evidence>
<dbReference type="GO" id="GO:0051537">
    <property type="term" value="F:2 iron, 2 sulfur cluster binding"/>
    <property type="evidence" value="ECO:0007669"/>
    <property type="project" value="UniProtKB-KW"/>
</dbReference>
<dbReference type="InterPro" id="IPR001041">
    <property type="entry name" value="2Fe-2S_ferredoxin-type"/>
</dbReference>
<dbReference type="GO" id="GO:0016491">
    <property type="term" value="F:oxidoreductase activity"/>
    <property type="evidence" value="ECO:0007669"/>
    <property type="project" value="UniProtKB-KW"/>
</dbReference>